<dbReference type="PANTHER" id="PTHR33594:SF1">
    <property type="entry name" value="HD_PDEASE DOMAIN-CONTAINING PROTEIN"/>
    <property type="match status" value="1"/>
</dbReference>
<proteinExistence type="predicted"/>
<gene>
    <name evidence="1" type="ORF">FOZ62_015772</name>
</gene>
<dbReference type="EMBL" id="JABANM010006267">
    <property type="protein sequence ID" value="KAF4746204.1"/>
    <property type="molecule type" value="Genomic_DNA"/>
</dbReference>
<dbReference type="SUPFAM" id="SSF109604">
    <property type="entry name" value="HD-domain/PDEase-like"/>
    <property type="match status" value="1"/>
</dbReference>
<dbReference type="CDD" id="cd00077">
    <property type="entry name" value="HDc"/>
    <property type="match status" value="1"/>
</dbReference>
<dbReference type="Gene3D" id="1.10.3210.50">
    <property type="match status" value="1"/>
</dbReference>
<comment type="caution">
    <text evidence="1">The sequence shown here is derived from an EMBL/GenBank/DDBJ whole genome shotgun (WGS) entry which is preliminary data.</text>
</comment>
<dbReference type="Proteomes" id="UP000574390">
    <property type="component" value="Unassembled WGS sequence"/>
</dbReference>
<accession>A0A7J6TLL0</accession>
<name>A0A7J6TLL0_PEROL</name>
<dbReference type="AlphaFoldDB" id="A0A7J6TLL0"/>
<evidence type="ECO:0000313" key="2">
    <source>
        <dbReference type="Proteomes" id="UP000574390"/>
    </source>
</evidence>
<evidence type="ECO:0000313" key="1">
    <source>
        <dbReference type="EMBL" id="KAF4746204.1"/>
    </source>
</evidence>
<organism evidence="1 2">
    <name type="scientific">Perkinsus olseni</name>
    <name type="common">Perkinsus atlanticus</name>
    <dbReference type="NCBI Taxonomy" id="32597"/>
    <lineage>
        <taxon>Eukaryota</taxon>
        <taxon>Sar</taxon>
        <taxon>Alveolata</taxon>
        <taxon>Perkinsozoa</taxon>
        <taxon>Perkinsea</taxon>
        <taxon>Perkinsida</taxon>
        <taxon>Perkinsidae</taxon>
        <taxon>Perkinsus</taxon>
    </lineage>
</organism>
<dbReference type="InterPro" id="IPR003607">
    <property type="entry name" value="HD/PDEase_dom"/>
</dbReference>
<dbReference type="PANTHER" id="PTHR33594">
    <property type="entry name" value="SUPERFAMILY HYDROLASE, PUTATIVE (AFU_ORTHOLOGUE AFUA_1G03035)-RELATED"/>
    <property type="match status" value="1"/>
</dbReference>
<reference evidence="1 2" key="1">
    <citation type="submission" date="2020-04" db="EMBL/GenBank/DDBJ databases">
        <title>Perkinsus olseni comparative genomics.</title>
        <authorList>
            <person name="Bogema D.R."/>
        </authorList>
    </citation>
    <scope>NUCLEOTIDE SEQUENCE [LARGE SCALE GENOMIC DNA]</scope>
    <source>
        <strain evidence="1">ATCC PRA-205</strain>
    </source>
</reference>
<sequence length="249" mass="27713">MTIQQPTGRQGVTDEQLAMIKQQVSAWMEDYDASHDMAHIERVVATTKAIYGRDEIAVEADRNLLLAVAYLHDSFDRKYCQDTTTKAQEIVKSLTEEPIGLSKSTAQFIIDKIHNMSYSAELKSGRSAEIAADPYIAIVQDADRLDAMGAIGICRCMAYSGAKDRPIVSEGGAEELQLQRRFVEKPESTKPTATQYAKGSPSAVAHFYEKLLQLKDTMKTRTGGQIAEQRHQFMLQFLDQIFAEINGTA</sequence>
<evidence type="ECO:0008006" key="3">
    <source>
        <dbReference type="Google" id="ProtNLM"/>
    </source>
</evidence>
<protein>
    <recommendedName>
        <fullName evidence="3">HD/PDEase domain-containing protein</fullName>
    </recommendedName>
</protein>